<keyword evidence="3 6" id="KW-0256">Endoplasmic reticulum</keyword>
<gene>
    <name evidence="8" type="ORF">K7X08_030736</name>
</gene>
<comment type="caution">
    <text evidence="8">The sequence shown here is derived from an EMBL/GenBank/DDBJ whole genome shotgun (WGS) entry which is preliminary data.</text>
</comment>
<dbReference type="OrthoDB" id="567788at2759"/>
<accession>A0A9Q1RAY5</accession>
<dbReference type="InterPro" id="IPR003388">
    <property type="entry name" value="Reticulon"/>
</dbReference>
<dbReference type="PROSITE" id="PS50845">
    <property type="entry name" value="RETICULON"/>
    <property type="match status" value="1"/>
</dbReference>
<organism evidence="8 9">
    <name type="scientific">Anisodus acutangulus</name>
    <dbReference type="NCBI Taxonomy" id="402998"/>
    <lineage>
        <taxon>Eukaryota</taxon>
        <taxon>Viridiplantae</taxon>
        <taxon>Streptophyta</taxon>
        <taxon>Embryophyta</taxon>
        <taxon>Tracheophyta</taxon>
        <taxon>Spermatophyta</taxon>
        <taxon>Magnoliopsida</taxon>
        <taxon>eudicotyledons</taxon>
        <taxon>Gunneridae</taxon>
        <taxon>Pentapetalae</taxon>
        <taxon>asterids</taxon>
        <taxon>lamiids</taxon>
        <taxon>Solanales</taxon>
        <taxon>Solanaceae</taxon>
        <taxon>Solanoideae</taxon>
        <taxon>Hyoscyameae</taxon>
        <taxon>Anisodus</taxon>
    </lineage>
</organism>
<keyword evidence="9" id="KW-1185">Reference proteome</keyword>
<dbReference type="AlphaFoldDB" id="A0A9Q1RAY5"/>
<evidence type="ECO:0000313" key="9">
    <source>
        <dbReference type="Proteomes" id="UP001152561"/>
    </source>
</evidence>
<evidence type="ECO:0000256" key="3">
    <source>
        <dbReference type="ARBA" id="ARBA00022824"/>
    </source>
</evidence>
<dbReference type="GO" id="GO:0005789">
    <property type="term" value="C:endoplasmic reticulum membrane"/>
    <property type="evidence" value="ECO:0007669"/>
    <property type="project" value="UniProtKB-SubCell"/>
</dbReference>
<dbReference type="InterPro" id="IPR045064">
    <property type="entry name" value="Reticulon-like"/>
</dbReference>
<keyword evidence="4 6" id="KW-1133">Transmembrane helix</keyword>
<keyword evidence="5 6" id="KW-0472">Membrane</keyword>
<proteinExistence type="predicted"/>
<evidence type="ECO:0000256" key="2">
    <source>
        <dbReference type="ARBA" id="ARBA00022692"/>
    </source>
</evidence>
<dbReference type="GO" id="GO:0009617">
    <property type="term" value="P:response to bacterium"/>
    <property type="evidence" value="ECO:0007669"/>
    <property type="project" value="InterPro"/>
</dbReference>
<protein>
    <recommendedName>
        <fullName evidence="6">Reticulon-like protein</fullName>
    </recommendedName>
</protein>
<dbReference type="Proteomes" id="UP001152561">
    <property type="component" value="Unassembled WGS sequence"/>
</dbReference>
<evidence type="ECO:0000259" key="7">
    <source>
        <dbReference type="PROSITE" id="PS50845"/>
    </source>
</evidence>
<feature type="transmembrane region" description="Helical" evidence="6">
    <location>
        <begin position="136"/>
        <end position="156"/>
    </location>
</feature>
<comment type="subcellular location">
    <subcellularLocation>
        <location evidence="1 6">Endoplasmic reticulum membrane</location>
        <topology evidence="1 6">Multi-pass membrane protein</topology>
    </subcellularLocation>
</comment>
<evidence type="ECO:0000256" key="4">
    <source>
        <dbReference type="ARBA" id="ARBA00022989"/>
    </source>
</evidence>
<dbReference type="PANTHER" id="PTHR10994:SF157">
    <property type="entry name" value="RETICULON-LIKE PROTEIN B14"/>
    <property type="match status" value="1"/>
</dbReference>
<feature type="transmembrane region" description="Helical" evidence="6">
    <location>
        <begin position="48"/>
        <end position="64"/>
    </location>
</feature>
<feature type="transmembrane region" description="Helical" evidence="6">
    <location>
        <begin position="71"/>
        <end position="91"/>
    </location>
</feature>
<dbReference type="Pfam" id="PF02453">
    <property type="entry name" value="Reticulon"/>
    <property type="match status" value="1"/>
</dbReference>
<sequence>MPIYSSDSDDPRPSSSAPTRRFLAHDRPMHTILGGGKAADLLLWRDKSLTAAILIGFTVIWSLFEVMEYNFVTLLCHISMSMMLILFIWSVGAGLVDWNPPDFRAIMISDSTFRWLCGKLNYMLVKFYEISSGKDFRTFFLAITFLWILSIIGNYFSSLNLLYLGFVCVATLPALYERYQHDVDYLVSQDAGSSKPDVRRSTNKGKKNVELTVVDPGALIVIDANPSKPTRRRGTYKGGNVELVVVDPKDLIVVDAGSSKLVRRDGISKEKAASTYTDNYGAGCGAGCGA</sequence>
<feature type="domain" description="Reticulon" evidence="7">
    <location>
        <begin position="38"/>
        <end position="235"/>
    </location>
</feature>
<name>A0A9Q1RAY5_9SOLA</name>
<dbReference type="EMBL" id="JAJAGQ010000012">
    <property type="protein sequence ID" value="KAJ8548267.1"/>
    <property type="molecule type" value="Genomic_DNA"/>
</dbReference>
<evidence type="ECO:0000313" key="8">
    <source>
        <dbReference type="EMBL" id="KAJ8548267.1"/>
    </source>
</evidence>
<reference evidence="9" key="1">
    <citation type="journal article" date="2023" name="Proc. Natl. Acad. Sci. U.S.A.">
        <title>Genomic and structural basis for evolution of tropane alkaloid biosynthesis.</title>
        <authorList>
            <person name="Wanga Y.-J."/>
            <person name="Taina T."/>
            <person name="Yua J.-Y."/>
            <person name="Lia J."/>
            <person name="Xua B."/>
            <person name="Chenc J."/>
            <person name="D'Auriad J.C."/>
            <person name="Huanga J.-P."/>
            <person name="Huanga S.-X."/>
        </authorList>
    </citation>
    <scope>NUCLEOTIDE SEQUENCE [LARGE SCALE GENOMIC DNA]</scope>
    <source>
        <strain evidence="9">cv. KIB-2019</strain>
    </source>
</reference>
<evidence type="ECO:0000256" key="5">
    <source>
        <dbReference type="ARBA" id="ARBA00023136"/>
    </source>
</evidence>
<evidence type="ECO:0000256" key="6">
    <source>
        <dbReference type="RuleBase" id="RU363132"/>
    </source>
</evidence>
<dbReference type="PANTHER" id="PTHR10994">
    <property type="entry name" value="RETICULON"/>
    <property type="match status" value="1"/>
</dbReference>
<evidence type="ECO:0000256" key="1">
    <source>
        <dbReference type="ARBA" id="ARBA00004477"/>
    </source>
</evidence>
<keyword evidence="2 6" id="KW-0812">Transmembrane</keyword>